<dbReference type="InterPro" id="IPR001128">
    <property type="entry name" value="Cyt_P450"/>
</dbReference>
<dbReference type="CDD" id="cd11029">
    <property type="entry name" value="CYP107-like"/>
    <property type="match status" value="1"/>
</dbReference>
<evidence type="ECO:0000256" key="7">
    <source>
        <dbReference type="RuleBase" id="RU000461"/>
    </source>
</evidence>
<dbReference type="GO" id="GO:0020037">
    <property type="term" value="F:heme binding"/>
    <property type="evidence" value="ECO:0007669"/>
    <property type="project" value="InterPro"/>
</dbReference>
<keyword evidence="6 7" id="KW-0503">Monooxygenase</keyword>
<dbReference type="EMBL" id="FOUY01000042">
    <property type="protein sequence ID" value="SFO29992.1"/>
    <property type="molecule type" value="Genomic_DNA"/>
</dbReference>
<evidence type="ECO:0000256" key="1">
    <source>
        <dbReference type="ARBA" id="ARBA00010617"/>
    </source>
</evidence>
<proteinExistence type="inferred from homology"/>
<evidence type="ECO:0008006" key="10">
    <source>
        <dbReference type="Google" id="ProtNLM"/>
    </source>
</evidence>
<dbReference type="Proteomes" id="UP000199614">
    <property type="component" value="Unassembled WGS sequence"/>
</dbReference>
<comment type="similarity">
    <text evidence="1 7">Belongs to the cytochrome P450 family.</text>
</comment>
<dbReference type="FunFam" id="1.10.630.10:FF:000018">
    <property type="entry name" value="Cytochrome P450 monooxygenase"/>
    <property type="match status" value="1"/>
</dbReference>
<dbReference type="SUPFAM" id="SSF48264">
    <property type="entry name" value="Cytochrome P450"/>
    <property type="match status" value="1"/>
</dbReference>
<dbReference type="RefSeq" id="WP_093352816.1">
    <property type="nucleotide sequence ID" value="NZ_FOUY01000042.1"/>
</dbReference>
<dbReference type="PANTHER" id="PTHR46696:SF1">
    <property type="entry name" value="CYTOCHROME P450 YJIB-RELATED"/>
    <property type="match status" value="1"/>
</dbReference>
<evidence type="ECO:0000256" key="2">
    <source>
        <dbReference type="ARBA" id="ARBA00022617"/>
    </source>
</evidence>
<keyword evidence="4 7" id="KW-0560">Oxidoreductase</keyword>
<dbReference type="PANTHER" id="PTHR46696">
    <property type="entry name" value="P450, PUTATIVE (EUROFUNG)-RELATED"/>
    <property type="match status" value="1"/>
</dbReference>
<evidence type="ECO:0000256" key="3">
    <source>
        <dbReference type="ARBA" id="ARBA00022723"/>
    </source>
</evidence>
<evidence type="ECO:0000313" key="9">
    <source>
        <dbReference type="Proteomes" id="UP000199614"/>
    </source>
</evidence>
<protein>
    <recommendedName>
        <fullName evidence="10">Cytochrome P450</fullName>
    </recommendedName>
</protein>
<dbReference type="PROSITE" id="PS00086">
    <property type="entry name" value="CYTOCHROME_P450"/>
    <property type="match status" value="1"/>
</dbReference>
<evidence type="ECO:0000313" key="8">
    <source>
        <dbReference type="EMBL" id="SFO29992.1"/>
    </source>
</evidence>
<keyword evidence="9" id="KW-1185">Reference proteome</keyword>
<dbReference type="OrthoDB" id="142769at2"/>
<evidence type="ECO:0000256" key="5">
    <source>
        <dbReference type="ARBA" id="ARBA00023004"/>
    </source>
</evidence>
<dbReference type="InterPro" id="IPR002397">
    <property type="entry name" value="Cyt_P450_B"/>
</dbReference>
<evidence type="ECO:0000256" key="6">
    <source>
        <dbReference type="ARBA" id="ARBA00023033"/>
    </source>
</evidence>
<gene>
    <name evidence="8" type="ORF">SAMN05216207_104247</name>
</gene>
<sequence>MALTTTGTEQHDLFSGAFWQDPHPAYTALRDEEPVRKVALPDGEAWLITRYADVREAFVDPRLSKDWRYTLPEDQRAGQPAAPTPMMILMDPPDHTRLRKLVSRSFTVRRMNELRPRVEEIAQELLDRLPSEGTVDLMREYAFQVPVLVICELLGVPAEDRDDFSAWSSVMVDESPAEEKFAAMGKLHGYLTELLERKRTEPDEALLSSLLAVSDEDGDRLSSEELVAMAMLLLIAGHETTVNLIGNGVLALLTHPEQRAQLAADPSLITSAVEEFLRFESPVSNAPMRFTSEDVTYSGVTIPAGSTVMLGLAAANRDPEWAERPEELDLGRDSSAGVFFGHGIHFCLGAQLARNEGRAAIGMLLEQRPELALAVAPEELTYRESSLVRGLTSMPVVAGPAAR</sequence>
<evidence type="ECO:0000256" key="4">
    <source>
        <dbReference type="ARBA" id="ARBA00023002"/>
    </source>
</evidence>
<dbReference type="STRING" id="260086.SAMN05216207_104247"/>
<name>A0A1I5G1Y6_PSUAM</name>
<dbReference type="InterPro" id="IPR036396">
    <property type="entry name" value="Cyt_P450_sf"/>
</dbReference>
<dbReference type="InterPro" id="IPR017972">
    <property type="entry name" value="Cyt_P450_CS"/>
</dbReference>
<organism evidence="8 9">
    <name type="scientific">Pseudonocardia ammonioxydans</name>
    <dbReference type="NCBI Taxonomy" id="260086"/>
    <lineage>
        <taxon>Bacteria</taxon>
        <taxon>Bacillati</taxon>
        <taxon>Actinomycetota</taxon>
        <taxon>Actinomycetes</taxon>
        <taxon>Pseudonocardiales</taxon>
        <taxon>Pseudonocardiaceae</taxon>
        <taxon>Pseudonocardia</taxon>
    </lineage>
</organism>
<dbReference type="GO" id="GO:0005506">
    <property type="term" value="F:iron ion binding"/>
    <property type="evidence" value="ECO:0007669"/>
    <property type="project" value="InterPro"/>
</dbReference>
<accession>A0A1I5G1Y6</accession>
<keyword evidence="2 7" id="KW-0349">Heme</keyword>
<keyword evidence="5 7" id="KW-0408">Iron</keyword>
<keyword evidence="3 7" id="KW-0479">Metal-binding</keyword>
<dbReference type="AlphaFoldDB" id="A0A1I5G1Y6"/>
<dbReference type="GO" id="GO:0004497">
    <property type="term" value="F:monooxygenase activity"/>
    <property type="evidence" value="ECO:0007669"/>
    <property type="project" value="UniProtKB-KW"/>
</dbReference>
<dbReference type="Gene3D" id="1.10.630.10">
    <property type="entry name" value="Cytochrome P450"/>
    <property type="match status" value="1"/>
</dbReference>
<dbReference type="GO" id="GO:0016705">
    <property type="term" value="F:oxidoreductase activity, acting on paired donors, with incorporation or reduction of molecular oxygen"/>
    <property type="evidence" value="ECO:0007669"/>
    <property type="project" value="InterPro"/>
</dbReference>
<reference evidence="8 9" key="1">
    <citation type="submission" date="2016-10" db="EMBL/GenBank/DDBJ databases">
        <authorList>
            <person name="de Groot N.N."/>
        </authorList>
    </citation>
    <scope>NUCLEOTIDE SEQUENCE [LARGE SCALE GENOMIC DNA]</scope>
    <source>
        <strain evidence="8 9">CGMCC 4.1877</strain>
    </source>
</reference>
<dbReference type="SMR" id="A0A1I5G1Y6"/>
<dbReference type="PRINTS" id="PR00359">
    <property type="entry name" value="BP450"/>
</dbReference>
<dbReference type="Pfam" id="PF00067">
    <property type="entry name" value="p450"/>
    <property type="match status" value="1"/>
</dbReference>